<accession>A0AAV3UCN9</accession>
<dbReference type="AlphaFoldDB" id="A0AAV3UCN9"/>
<comment type="caution">
    <text evidence="2">The sequence shown here is derived from an EMBL/GenBank/DDBJ whole genome shotgun (WGS) entry which is preliminary data.</text>
</comment>
<organism evidence="2 3">
    <name type="scientific">Haladaptatus pallidirubidus</name>
    <dbReference type="NCBI Taxonomy" id="1008152"/>
    <lineage>
        <taxon>Archaea</taxon>
        <taxon>Methanobacteriati</taxon>
        <taxon>Methanobacteriota</taxon>
        <taxon>Stenosarchaea group</taxon>
        <taxon>Halobacteria</taxon>
        <taxon>Halobacteriales</taxon>
        <taxon>Haladaptataceae</taxon>
        <taxon>Haladaptatus</taxon>
    </lineage>
</organism>
<reference evidence="2 3" key="1">
    <citation type="journal article" date="2019" name="Int. J. Syst. Evol. Microbiol.">
        <title>The Global Catalogue of Microorganisms (GCM) 10K type strain sequencing project: providing services to taxonomists for standard genome sequencing and annotation.</title>
        <authorList>
            <consortium name="The Broad Institute Genomics Platform"/>
            <consortium name="The Broad Institute Genome Sequencing Center for Infectious Disease"/>
            <person name="Wu L."/>
            <person name="Ma J."/>
        </authorList>
    </citation>
    <scope>NUCLEOTIDE SEQUENCE [LARGE SCALE GENOMIC DNA]</scope>
    <source>
        <strain evidence="2 3">JCM 17504</strain>
    </source>
</reference>
<keyword evidence="3" id="KW-1185">Reference proteome</keyword>
<gene>
    <name evidence="2" type="ORF">GCM10025751_03500</name>
</gene>
<keyword evidence="1" id="KW-0472">Membrane</keyword>
<evidence type="ECO:0000256" key="1">
    <source>
        <dbReference type="SAM" id="Phobius"/>
    </source>
</evidence>
<dbReference type="Proteomes" id="UP001501729">
    <property type="component" value="Unassembled WGS sequence"/>
</dbReference>
<feature type="transmembrane region" description="Helical" evidence="1">
    <location>
        <begin position="12"/>
        <end position="32"/>
    </location>
</feature>
<name>A0AAV3UCN9_9EURY</name>
<sequence length="58" mass="6119">MIPVFGPVPGGMEIGVIVLLLTIILAPAYHVYRDAKARGGGYVYPQTMGMLLVASSTI</sequence>
<keyword evidence="1" id="KW-1133">Transmembrane helix</keyword>
<protein>
    <submittedName>
        <fullName evidence="2">Uncharacterized protein</fullName>
    </submittedName>
</protein>
<proteinExistence type="predicted"/>
<evidence type="ECO:0000313" key="2">
    <source>
        <dbReference type="EMBL" id="GAA5041366.1"/>
    </source>
</evidence>
<evidence type="ECO:0000313" key="3">
    <source>
        <dbReference type="Proteomes" id="UP001501729"/>
    </source>
</evidence>
<keyword evidence="1" id="KW-0812">Transmembrane</keyword>
<dbReference type="EMBL" id="BAABKX010000001">
    <property type="protein sequence ID" value="GAA5041366.1"/>
    <property type="molecule type" value="Genomic_DNA"/>
</dbReference>